<dbReference type="AlphaFoldDB" id="A0A382Y7U2"/>
<proteinExistence type="predicted"/>
<evidence type="ECO:0000313" key="1">
    <source>
        <dbReference type="EMBL" id="SVD79200.1"/>
    </source>
</evidence>
<dbReference type="EMBL" id="UINC01173544">
    <property type="protein sequence ID" value="SVD79200.1"/>
    <property type="molecule type" value="Genomic_DNA"/>
</dbReference>
<feature type="non-terminal residue" evidence="1">
    <location>
        <position position="31"/>
    </location>
</feature>
<reference evidence="1" key="1">
    <citation type="submission" date="2018-05" db="EMBL/GenBank/DDBJ databases">
        <authorList>
            <person name="Lanie J.A."/>
            <person name="Ng W.-L."/>
            <person name="Kazmierczak K.M."/>
            <person name="Andrzejewski T.M."/>
            <person name="Davidsen T.M."/>
            <person name="Wayne K.J."/>
            <person name="Tettelin H."/>
            <person name="Glass J.I."/>
            <person name="Rusch D."/>
            <person name="Podicherti R."/>
            <person name="Tsui H.-C.T."/>
            <person name="Winkler M.E."/>
        </authorList>
    </citation>
    <scope>NUCLEOTIDE SEQUENCE</scope>
</reference>
<accession>A0A382Y7U2</accession>
<protein>
    <submittedName>
        <fullName evidence="1">Uncharacterized protein</fullName>
    </submittedName>
</protein>
<organism evidence="1">
    <name type="scientific">marine metagenome</name>
    <dbReference type="NCBI Taxonomy" id="408172"/>
    <lineage>
        <taxon>unclassified sequences</taxon>
        <taxon>metagenomes</taxon>
        <taxon>ecological metagenomes</taxon>
    </lineage>
</organism>
<sequence length="31" mass="3316">MLLLRGATEVVTPTPTSVPLVGEAMGQVERY</sequence>
<name>A0A382Y7U2_9ZZZZ</name>
<gene>
    <name evidence="1" type="ORF">METZ01_LOCUS432054</name>
</gene>